<comment type="caution">
    <text evidence="2">The sequence shown here is derived from an EMBL/GenBank/DDBJ whole genome shotgun (WGS) entry which is preliminary data.</text>
</comment>
<reference evidence="3" key="1">
    <citation type="journal article" date="2019" name="Int. J. Syst. Evol. Microbiol.">
        <title>The Global Catalogue of Microorganisms (GCM) 10K type strain sequencing project: providing services to taxonomists for standard genome sequencing and annotation.</title>
        <authorList>
            <consortium name="The Broad Institute Genomics Platform"/>
            <consortium name="The Broad Institute Genome Sequencing Center for Infectious Disease"/>
            <person name="Wu L."/>
            <person name="Ma J."/>
        </authorList>
    </citation>
    <scope>NUCLEOTIDE SEQUENCE [LARGE SCALE GENOMIC DNA]</scope>
    <source>
        <strain evidence="3">CGMCC 4.7680</strain>
    </source>
</reference>
<dbReference type="Proteomes" id="UP000649955">
    <property type="component" value="Unassembled WGS sequence"/>
</dbReference>
<gene>
    <name evidence="2" type="ORF">GCM10017567_05700</name>
</gene>
<accession>A0ABQ3JYN1</accession>
<feature type="chain" id="PRO_5046181681" evidence="1">
    <location>
        <begin position="29"/>
        <end position="177"/>
    </location>
</feature>
<organism evidence="2 3">
    <name type="scientific">Amycolatopsis bullii</name>
    <dbReference type="NCBI Taxonomy" id="941987"/>
    <lineage>
        <taxon>Bacteria</taxon>
        <taxon>Bacillati</taxon>
        <taxon>Actinomycetota</taxon>
        <taxon>Actinomycetes</taxon>
        <taxon>Pseudonocardiales</taxon>
        <taxon>Pseudonocardiaceae</taxon>
        <taxon>Amycolatopsis</taxon>
    </lineage>
</organism>
<protein>
    <submittedName>
        <fullName evidence="2">Uncharacterized protein</fullName>
    </submittedName>
</protein>
<evidence type="ECO:0000256" key="1">
    <source>
        <dbReference type="SAM" id="SignalP"/>
    </source>
</evidence>
<evidence type="ECO:0000313" key="3">
    <source>
        <dbReference type="Proteomes" id="UP000649955"/>
    </source>
</evidence>
<feature type="signal peptide" evidence="1">
    <location>
        <begin position="1"/>
        <end position="28"/>
    </location>
</feature>
<evidence type="ECO:0000313" key="2">
    <source>
        <dbReference type="EMBL" id="GHF94088.1"/>
    </source>
</evidence>
<keyword evidence="3" id="KW-1185">Reference proteome</keyword>
<proteinExistence type="predicted"/>
<keyword evidence="1" id="KW-0732">Signal</keyword>
<name>A0ABQ3JYN1_9PSEU</name>
<dbReference type="EMBL" id="BNAW01000002">
    <property type="protein sequence ID" value="GHF94088.1"/>
    <property type="molecule type" value="Genomic_DNA"/>
</dbReference>
<sequence length="177" mass="18657">MKVLSRTAIALAGAACFAAALGTGVAHAASQDGTYCALLVGKATGDASSPLLGKVCSDVSLAQAESGLRATRSLRDSVTIMYWYENVDYIDYAPSGGGAMATIIGDDGPCDAAGYRVEPGSWWSKNLTSLACNNSCYTARVYNRAVNDADDFSIYVGGRGHWLERFNDNVGRIQVHS</sequence>
<dbReference type="RefSeq" id="WP_191306444.1">
    <property type="nucleotide sequence ID" value="NZ_BNAW01000002.1"/>
</dbReference>